<comment type="caution">
    <text evidence="3">The sequence shown here is derived from an EMBL/GenBank/DDBJ whole genome shotgun (WGS) entry which is preliminary data.</text>
</comment>
<gene>
    <name evidence="3" type="ORF">Ocin01_18682</name>
</gene>
<evidence type="ECO:0000256" key="1">
    <source>
        <dbReference type="SAM" id="MobiDB-lite"/>
    </source>
</evidence>
<protein>
    <submittedName>
        <fullName evidence="3">Uncharacterized protein</fullName>
    </submittedName>
</protein>
<reference evidence="3 4" key="1">
    <citation type="journal article" date="2016" name="Genome Biol. Evol.">
        <title>Gene Family Evolution Reflects Adaptation to Soil Environmental Stressors in the Genome of the Collembolan Orchesella cincta.</title>
        <authorList>
            <person name="Faddeeva-Vakhrusheva A."/>
            <person name="Derks M.F."/>
            <person name="Anvar S.Y."/>
            <person name="Agamennone V."/>
            <person name="Suring W."/>
            <person name="Smit S."/>
            <person name="van Straalen N.M."/>
            <person name="Roelofs D."/>
        </authorList>
    </citation>
    <scope>NUCLEOTIDE SEQUENCE [LARGE SCALE GENOMIC DNA]</scope>
    <source>
        <tissue evidence="3">Mixed pool</tissue>
    </source>
</reference>
<feature type="chain" id="PRO_5008903482" evidence="2">
    <location>
        <begin position="20"/>
        <end position="43"/>
    </location>
</feature>
<dbReference type="AlphaFoldDB" id="A0A1D2M4U7"/>
<name>A0A1D2M4U7_ORCCI</name>
<proteinExistence type="predicted"/>
<dbReference type="EMBL" id="LJIJ01004272">
    <property type="protein sequence ID" value="ODM88000.1"/>
    <property type="molecule type" value="Genomic_DNA"/>
</dbReference>
<sequence length="43" mass="4327">MKIFGIIATLVAFVCVVVATPGDAPKTPASGYSGTGGGTTRWK</sequence>
<evidence type="ECO:0000256" key="2">
    <source>
        <dbReference type="SAM" id="SignalP"/>
    </source>
</evidence>
<feature type="signal peptide" evidence="2">
    <location>
        <begin position="1"/>
        <end position="19"/>
    </location>
</feature>
<evidence type="ECO:0000313" key="4">
    <source>
        <dbReference type="Proteomes" id="UP000094527"/>
    </source>
</evidence>
<dbReference type="Proteomes" id="UP000094527">
    <property type="component" value="Unassembled WGS sequence"/>
</dbReference>
<keyword evidence="4" id="KW-1185">Reference proteome</keyword>
<keyword evidence="2" id="KW-0732">Signal</keyword>
<feature type="region of interest" description="Disordered" evidence="1">
    <location>
        <begin position="22"/>
        <end position="43"/>
    </location>
</feature>
<evidence type="ECO:0000313" key="3">
    <source>
        <dbReference type="EMBL" id="ODM88000.1"/>
    </source>
</evidence>
<accession>A0A1D2M4U7</accession>
<feature type="compositionally biased region" description="Gly residues" evidence="1">
    <location>
        <begin position="33"/>
        <end position="43"/>
    </location>
</feature>
<organism evidence="3 4">
    <name type="scientific">Orchesella cincta</name>
    <name type="common">Springtail</name>
    <name type="synonym">Podura cincta</name>
    <dbReference type="NCBI Taxonomy" id="48709"/>
    <lineage>
        <taxon>Eukaryota</taxon>
        <taxon>Metazoa</taxon>
        <taxon>Ecdysozoa</taxon>
        <taxon>Arthropoda</taxon>
        <taxon>Hexapoda</taxon>
        <taxon>Collembola</taxon>
        <taxon>Entomobryomorpha</taxon>
        <taxon>Entomobryoidea</taxon>
        <taxon>Orchesellidae</taxon>
        <taxon>Orchesellinae</taxon>
        <taxon>Orchesella</taxon>
    </lineage>
</organism>